<dbReference type="InterPro" id="IPR050563">
    <property type="entry name" value="4-hydroxybenzoyl-CoA_TE"/>
</dbReference>
<protein>
    <submittedName>
        <fullName evidence="1">Thioesterase family protein</fullName>
    </submittedName>
</protein>
<dbReference type="EMBL" id="JBHTCO010000002">
    <property type="protein sequence ID" value="MFC7391795.1"/>
    <property type="molecule type" value="Genomic_DNA"/>
</dbReference>
<accession>A0ABW2PTD1</accession>
<dbReference type="Proteomes" id="UP001596505">
    <property type="component" value="Unassembled WGS sequence"/>
</dbReference>
<dbReference type="Gene3D" id="3.10.129.10">
    <property type="entry name" value="Hotdog Thioesterase"/>
    <property type="match status" value="1"/>
</dbReference>
<sequence>MSFTEKPLLEDRVRPEWVDYNGHMNDAEYARVFSMAVDRLMEEIGITADFRNQHQYSIYTLETHLCYLAEARVGQPLQVTVQLLDYDEKRLHVFFVMENGNGDRLATSEQMLMGIDMQKGRPAAFPSAIEANVKALGIRDQAKPKPAEAGRQIGIRKK</sequence>
<reference evidence="2" key="1">
    <citation type="journal article" date="2019" name="Int. J. Syst. Evol. Microbiol.">
        <title>The Global Catalogue of Microorganisms (GCM) 10K type strain sequencing project: providing services to taxonomists for standard genome sequencing and annotation.</title>
        <authorList>
            <consortium name="The Broad Institute Genomics Platform"/>
            <consortium name="The Broad Institute Genome Sequencing Center for Infectious Disease"/>
            <person name="Wu L."/>
            <person name="Ma J."/>
        </authorList>
    </citation>
    <scope>NUCLEOTIDE SEQUENCE [LARGE SCALE GENOMIC DNA]</scope>
    <source>
        <strain evidence="2">CGMCC 1.16305</strain>
    </source>
</reference>
<evidence type="ECO:0000313" key="2">
    <source>
        <dbReference type="Proteomes" id="UP001596505"/>
    </source>
</evidence>
<keyword evidence="2" id="KW-1185">Reference proteome</keyword>
<dbReference type="Pfam" id="PF13279">
    <property type="entry name" value="4HBT_2"/>
    <property type="match status" value="1"/>
</dbReference>
<organism evidence="1 2">
    <name type="scientific">Scopulibacillus cellulosilyticus</name>
    <dbReference type="NCBI Taxonomy" id="2665665"/>
    <lineage>
        <taxon>Bacteria</taxon>
        <taxon>Bacillati</taxon>
        <taxon>Bacillota</taxon>
        <taxon>Bacilli</taxon>
        <taxon>Bacillales</taxon>
        <taxon>Sporolactobacillaceae</taxon>
        <taxon>Scopulibacillus</taxon>
    </lineage>
</organism>
<dbReference type="PANTHER" id="PTHR31793">
    <property type="entry name" value="4-HYDROXYBENZOYL-COA THIOESTERASE FAMILY MEMBER"/>
    <property type="match status" value="1"/>
</dbReference>
<comment type="caution">
    <text evidence="1">The sequence shown here is derived from an EMBL/GenBank/DDBJ whole genome shotgun (WGS) entry which is preliminary data.</text>
</comment>
<name>A0ABW2PTD1_9BACL</name>
<evidence type="ECO:0000313" key="1">
    <source>
        <dbReference type="EMBL" id="MFC7391795.1"/>
    </source>
</evidence>
<dbReference type="InterPro" id="IPR029069">
    <property type="entry name" value="HotDog_dom_sf"/>
</dbReference>
<gene>
    <name evidence="1" type="ORF">ACFQRG_02150</name>
</gene>
<dbReference type="RefSeq" id="WP_380963140.1">
    <property type="nucleotide sequence ID" value="NZ_JBHTCO010000002.1"/>
</dbReference>
<proteinExistence type="predicted"/>
<dbReference type="PANTHER" id="PTHR31793:SF2">
    <property type="entry name" value="BLR1345 PROTEIN"/>
    <property type="match status" value="1"/>
</dbReference>
<dbReference type="SUPFAM" id="SSF54637">
    <property type="entry name" value="Thioesterase/thiol ester dehydrase-isomerase"/>
    <property type="match status" value="1"/>
</dbReference>
<dbReference type="CDD" id="cd00586">
    <property type="entry name" value="4HBT"/>
    <property type="match status" value="1"/>
</dbReference>